<feature type="domain" description="DnaB/C C-terminal" evidence="3">
    <location>
        <begin position="139"/>
        <end position="201"/>
    </location>
</feature>
<protein>
    <submittedName>
        <fullName evidence="4">DnaD domain protein</fullName>
    </submittedName>
</protein>
<dbReference type="SUPFAM" id="SSF158499">
    <property type="entry name" value="DnaD domain-like"/>
    <property type="match status" value="1"/>
</dbReference>
<feature type="region of interest" description="Disordered" evidence="2">
    <location>
        <begin position="195"/>
        <end position="232"/>
    </location>
</feature>
<organism evidence="4 5">
    <name type="scientific">Peribacillus asahii</name>
    <dbReference type="NCBI Taxonomy" id="228899"/>
    <lineage>
        <taxon>Bacteria</taxon>
        <taxon>Bacillati</taxon>
        <taxon>Bacillota</taxon>
        <taxon>Bacilli</taxon>
        <taxon>Bacillales</taxon>
        <taxon>Bacillaceae</taxon>
        <taxon>Peribacillus</taxon>
    </lineage>
</organism>
<keyword evidence="5" id="KW-1185">Reference proteome</keyword>
<evidence type="ECO:0000259" key="3">
    <source>
        <dbReference type="Pfam" id="PF07261"/>
    </source>
</evidence>
<accession>A0A398BHC6</accession>
<gene>
    <name evidence="4" type="ORF">D1953_07125</name>
</gene>
<dbReference type="NCBIfam" id="TIGR01446">
    <property type="entry name" value="DnaD_dom"/>
    <property type="match status" value="1"/>
</dbReference>
<dbReference type="Proteomes" id="UP000266016">
    <property type="component" value="Unassembled WGS sequence"/>
</dbReference>
<reference evidence="4 5" key="1">
    <citation type="submission" date="2018-08" db="EMBL/GenBank/DDBJ databases">
        <title>Bacillus jemisoniae sp. nov., Bacillus chryseoplanitiae sp. nov., Bacillus resnikiae sp. nov., and Bacillus frankliniae sp. nov., isolated from Viking spacecraft and associated surfaces.</title>
        <authorList>
            <person name="Seuylemezian A."/>
            <person name="Vaishampayan P."/>
        </authorList>
    </citation>
    <scope>NUCLEOTIDE SEQUENCE [LARGE SCALE GENOMIC DNA]</scope>
    <source>
        <strain evidence="4 5">MA001</strain>
    </source>
</reference>
<evidence type="ECO:0000313" key="4">
    <source>
        <dbReference type="EMBL" id="RID87080.1"/>
    </source>
</evidence>
<dbReference type="InterPro" id="IPR034829">
    <property type="entry name" value="DnaD-like_sf"/>
</dbReference>
<name>A0A398BHC6_9BACI</name>
<dbReference type="EMBL" id="QWVS01000013">
    <property type="protein sequence ID" value="RID87080.1"/>
    <property type="molecule type" value="Genomic_DNA"/>
</dbReference>
<comment type="similarity">
    <text evidence="1">Belongs to the DnaB/DnaD family.</text>
</comment>
<dbReference type="Pfam" id="PF07261">
    <property type="entry name" value="DnaB_2"/>
    <property type="match status" value="1"/>
</dbReference>
<evidence type="ECO:0000313" key="5">
    <source>
        <dbReference type="Proteomes" id="UP000266016"/>
    </source>
</evidence>
<evidence type="ECO:0000256" key="1">
    <source>
        <dbReference type="ARBA" id="ARBA00093462"/>
    </source>
</evidence>
<dbReference type="AlphaFoldDB" id="A0A398BHC6"/>
<proteinExistence type="inferred from homology"/>
<dbReference type="InterPro" id="IPR006343">
    <property type="entry name" value="DnaB/C_C"/>
</dbReference>
<dbReference type="RefSeq" id="WP_119116474.1">
    <property type="nucleotide sequence ID" value="NZ_QWVS01000013.1"/>
</dbReference>
<sequence length="243" mass="27986">MNYIREINAFYDWLELNELPKSAVLLWHALMHLNNKSGWQETFTVARSVIEAKTGLKKDAYYKARNQLKQSGLIDFKERGTKATAFKIFSLLSEKQTAPPTIIIESEKSKQKEEDEDTTVDRILELLEKSKILEKKDITEFLRDDIDDVITTFGFEQPEEMIIEAIKDAARGNGRTWKFVYMKLVDWKKKGIKTKSDLETQSGEGEANGKKVYQHRTGYGRPSSKSAEQALREAEEARRVWGG</sequence>
<dbReference type="Gene3D" id="1.10.10.630">
    <property type="entry name" value="DnaD domain-like"/>
    <property type="match status" value="1"/>
</dbReference>
<evidence type="ECO:0000256" key="2">
    <source>
        <dbReference type="SAM" id="MobiDB-lite"/>
    </source>
</evidence>
<comment type="caution">
    <text evidence="4">The sequence shown here is derived from an EMBL/GenBank/DDBJ whole genome shotgun (WGS) entry which is preliminary data.</text>
</comment>